<feature type="transmembrane region" description="Helical" evidence="1">
    <location>
        <begin position="155"/>
        <end position="174"/>
    </location>
</feature>
<evidence type="ECO:0000256" key="1">
    <source>
        <dbReference type="SAM" id="Phobius"/>
    </source>
</evidence>
<evidence type="ECO:0000313" key="2">
    <source>
        <dbReference type="EMBL" id="HHP68586.1"/>
    </source>
</evidence>
<sequence length="222" mass="24088">MSILGKFMESLSRILDEAYASSERTTPHPGVFFTSSLALTFISALSNTPSMWFAAGLYSAMWAPVLKPRARAFLAATGLTLLLGLVPALPILLLGVDQGKMPNASPPAVVSLVLFVSRVVLSPMPTIIAVTSFGWTTIAQGLSELRLAGRFVSRANFFMLNTRFIASVFAYYLAGRESRVVVKSNSLSWKLLAVTLADVIAKFTEVSRDIVKAYESRCIRGC</sequence>
<comment type="caution">
    <text evidence="2">The sequence shown here is derived from an EMBL/GenBank/DDBJ whole genome shotgun (WGS) entry which is preliminary data.</text>
</comment>
<name>A0A7J3Y0W8_9CREN</name>
<keyword evidence="1" id="KW-0472">Membrane</keyword>
<organism evidence="2">
    <name type="scientific">Thermogladius calderae</name>
    <dbReference type="NCBI Taxonomy" id="1200300"/>
    <lineage>
        <taxon>Archaea</taxon>
        <taxon>Thermoproteota</taxon>
        <taxon>Thermoprotei</taxon>
        <taxon>Desulfurococcales</taxon>
        <taxon>Desulfurococcaceae</taxon>
        <taxon>Thermogladius</taxon>
    </lineage>
</organism>
<feature type="transmembrane region" description="Helical" evidence="1">
    <location>
        <begin position="31"/>
        <end position="52"/>
    </location>
</feature>
<reference evidence="2" key="1">
    <citation type="journal article" date="2020" name="mSystems">
        <title>Genome- and Community-Level Interaction Insights into Carbon Utilization and Element Cycling Functions of Hydrothermarchaeota in Hydrothermal Sediment.</title>
        <authorList>
            <person name="Zhou Z."/>
            <person name="Liu Y."/>
            <person name="Xu W."/>
            <person name="Pan J."/>
            <person name="Luo Z.H."/>
            <person name="Li M."/>
        </authorList>
    </citation>
    <scope>NUCLEOTIDE SEQUENCE [LARGE SCALE GENOMIC DNA]</scope>
    <source>
        <strain evidence="2">SpSt-110</strain>
    </source>
</reference>
<feature type="transmembrane region" description="Helical" evidence="1">
    <location>
        <begin position="72"/>
        <end position="96"/>
    </location>
</feature>
<protein>
    <recommendedName>
        <fullName evidence="3">Cobalt ECF transporter T component CbiQ</fullName>
    </recommendedName>
</protein>
<keyword evidence="1" id="KW-1133">Transmembrane helix</keyword>
<accession>A0A7J3Y0W8</accession>
<keyword evidence="1" id="KW-0812">Transmembrane</keyword>
<gene>
    <name evidence="2" type="ORF">ENM60_07400</name>
</gene>
<proteinExistence type="predicted"/>
<evidence type="ECO:0008006" key="3">
    <source>
        <dbReference type="Google" id="ProtNLM"/>
    </source>
</evidence>
<dbReference type="EMBL" id="DRYK01000089">
    <property type="protein sequence ID" value="HHP68586.1"/>
    <property type="molecule type" value="Genomic_DNA"/>
</dbReference>
<dbReference type="AlphaFoldDB" id="A0A7J3Y0W8"/>
<feature type="transmembrane region" description="Helical" evidence="1">
    <location>
        <begin position="108"/>
        <end position="135"/>
    </location>
</feature>